<dbReference type="InterPro" id="IPR027275">
    <property type="entry name" value="PRC-brl_dom"/>
</dbReference>
<dbReference type="PANTHER" id="PTHR36740:SF1">
    <property type="entry name" value="PRC-BARREL DOMAIN-CONTAINING PROTEIN"/>
    <property type="match status" value="1"/>
</dbReference>
<feature type="compositionally biased region" description="Basic and acidic residues" evidence="1">
    <location>
        <begin position="169"/>
        <end position="178"/>
    </location>
</feature>
<dbReference type="Gene3D" id="2.30.30.240">
    <property type="entry name" value="PRC-barrel domain"/>
    <property type="match status" value="2"/>
</dbReference>
<dbReference type="Proteomes" id="UP000823388">
    <property type="component" value="Chromosome 9N"/>
</dbReference>
<protein>
    <recommendedName>
        <fullName evidence="2">PRC-barrel domain-containing protein</fullName>
    </recommendedName>
</protein>
<proteinExistence type="predicted"/>
<feature type="domain" description="PRC-barrel" evidence="2">
    <location>
        <begin position="269"/>
        <end position="344"/>
    </location>
</feature>
<feature type="region of interest" description="Disordered" evidence="1">
    <location>
        <begin position="96"/>
        <end position="135"/>
    </location>
</feature>
<reference evidence="3" key="1">
    <citation type="submission" date="2020-05" db="EMBL/GenBank/DDBJ databases">
        <title>WGS assembly of Panicum virgatum.</title>
        <authorList>
            <person name="Lovell J.T."/>
            <person name="Jenkins J."/>
            <person name="Shu S."/>
            <person name="Juenger T.E."/>
            <person name="Schmutz J."/>
        </authorList>
    </citation>
    <scope>NUCLEOTIDE SEQUENCE</scope>
    <source>
        <strain evidence="3">AP13</strain>
    </source>
</reference>
<evidence type="ECO:0000313" key="4">
    <source>
        <dbReference type="Proteomes" id="UP000823388"/>
    </source>
</evidence>
<accession>A0A8T0MY05</accession>
<dbReference type="SUPFAM" id="SSF50346">
    <property type="entry name" value="PRC-barrel domain"/>
    <property type="match status" value="2"/>
</dbReference>
<feature type="compositionally biased region" description="Basic residues" evidence="1">
    <location>
        <begin position="182"/>
        <end position="192"/>
    </location>
</feature>
<keyword evidence="4" id="KW-1185">Reference proteome</keyword>
<dbReference type="EMBL" id="CM029054">
    <property type="protein sequence ID" value="KAG2541002.1"/>
    <property type="molecule type" value="Genomic_DNA"/>
</dbReference>
<feature type="compositionally biased region" description="Pro residues" evidence="1">
    <location>
        <begin position="96"/>
        <end position="111"/>
    </location>
</feature>
<evidence type="ECO:0000256" key="1">
    <source>
        <dbReference type="SAM" id="MobiDB-lite"/>
    </source>
</evidence>
<sequence length="405" mass="44399">MTHNLLILLGGHTNTFLVTRDVFLYFESLLCVHEESAAQNSVSRQGTRTRFPYPILLSSPLGPDLPSRPGAHSINLLQAPAMCSCACARLPHPLFRPAPSPKRRPAPPQGPTPARSRALVARAGAPDDAHSPPSSFDFLALKRELEFEEEGAVVDVEADEGGGAVSEGDGERDAERRSASGTRRRGRRRQMARRSALLAKQVISVSSARSLGFVSQLWVDGASWVVALVEVRPSLLSGEEEKFLFEDIYQVGDVVLVEDESVIENEHNIIGLHSLVGYNVVTSRRRNVGKVRGFTFDINSGAMESLELDSFGFSVVPSSLVSTYCLFMEDVLDIVSDTIVVHEDAVSRVQRLTQGILGAQNIHGPGGEIDGYRRSGRRRASSQGGQKLRRKARDAKDEWELPMDY</sequence>
<dbReference type="AlphaFoldDB" id="A0A8T0MY05"/>
<dbReference type="Pfam" id="PF05239">
    <property type="entry name" value="PRC"/>
    <property type="match status" value="1"/>
</dbReference>
<gene>
    <name evidence="3" type="ORF">PVAP13_9NG592594</name>
</gene>
<feature type="region of interest" description="Disordered" evidence="1">
    <location>
        <begin position="152"/>
        <end position="193"/>
    </location>
</feature>
<evidence type="ECO:0000259" key="2">
    <source>
        <dbReference type="Pfam" id="PF05239"/>
    </source>
</evidence>
<comment type="caution">
    <text evidence="3">The sequence shown here is derived from an EMBL/GenBank/DDBJ whole genome shotgun (WGS) entry which is preliminary data.</text>
</comment>
<organism evidence="3 4">
    <name type="scientific">Panicum virgatum</name>
    <name type="common">Blackwell switchgrass</name>
    <dbReference type="NCBI Taxonomy" id="38727"/>
    <lineage>
        <taxon>Eukaryota</taxon>
        <taxon>Viridiplantae</taxon>
        <taxon>Streptophyta</taxon>
        <taxon>Embryophyta</taxon>
        <taxon>Tracheophyta</taxon>
        <taxon>Spermatophyta</taxon>
        <taxon>Magnoliopsida</taxon>
        <taxon>Liliopsida</taxon>
        <taxon>Poales</taxon>
        <taxon>Poaceae</taxon>
        <taxon>PACMAD clade</taxon>
        <taxon>Panicoideae</taxon>
        <taxon>Panicodae</taxon>
        <taxon>Paniceae</taxon>
        <taxon>Panicinae</taxon>
        <taxon>Panicum</taxon>
        <taxon>Panicum sect. Hiantes</taxon>
    </lineage>
</organism>
<feature type="region of interest" description="Disordered" evidence="1">
    <location>
        <begin position="367"/>
        <end position="405"/>
    </location>
</feature>
<name>A0A8T0MY05_PANVG</name>
<evidence type="ECO:0000313" key="3">
    <source>
        <dbReference type="EMBL" id="KAG2541002.1"/>
    </source>
</evidence>
<dbReference type="PANTHER" id="PTHR36740">
    <property type="entry name" value="PRC DOMAIN-CONTAINING PROTEIN"/>
    <property type="match status" value="1"/>
</dbReference>
<dbReference type="InterPro" id="IPR011033">
    <property type="entry name" value="PRC_barrel-like_sf"/>
</dbReference>